<organism evidence="9 10">
    <name type="scientific">Xenorhabdus littoralis</name>
    <dbReference type="NCBI Taxonomy" id="2582835"/>
    <lineage>
        <taxon>Bacteria</taxon>
        <taxon>Pseudomonadati</taxon>
        <taxon>Pseudomonadota</taxon>
        <taxon>Gammaproteobacteria</taxon>
        <taxon>Enterobacterales</taxon>
        <taxon>Morganellaceae</taxon>
        <taxon>Xenorhabdus</taxon>
    </lineage>
</organism>
<dbReference type="Gene3D" id="1.20.1250.20">
    <property type="entry name" value="MFS general substrate transporter like domains"/>
    <property type="match status" value="1"/>
</dbReference>
<keyword evidence="4 7" id="KW-0812">Transmembrane</keyword>
<proteinExistence type="predicted"/>
<feature type="transmembrane region" description="Helical" evidence="7">
    <location>
        <begin position="55"/>
        <end position="74"/>
    </location>
</feature>
<evidence type="ECO:0000256" key="7">
    <source>
        <dbReference type="SAM" id="Phobius"/>
    </source>
</evidence>
<comment type="subcellular location">
    <subcellularLocation>
        <location evidence="1">Cell membrane</location>
        <topology evidence="1">Multi-pass membrane protein</topology>
    </subcellularLocation>
</comment>
<comment type="caution">
    <text evidence="9">The sequence shown here is derived from an EMBL/GenBank/DDBJ whole genome shotgun (WGS) entry which is preliminary data.</text>
</comment>
<feature type="transmembrane region" description="Helical" evidence="7">
    <location>
        <begin position="81"/>
        <end position="97"/>
    </location>
</feature>
<dbReference type="Pfam" id="PF07690">
    <property type="entry name" value="MFS_1"/>
    <property type="match status" value="1"/>
</dbReference>
<evidence type="ECO:0000256" key="4">
    <source>
        <dbReference type="ARBA" id="ARBA00022692"/>
    </source>
</evidence>
<sequence>MFKNDSLIMKNKDKNILFVMVSSLVATIGRGITLPFLPLYLYNNFHIDILKTGQTLTLAMCIGMFLSIPAGKLADKYNHKKLLFFSLVIFSISFLLIGNSSSILVFIIGFSFVHCSYAVYSIIIKCFISNNFSDKDKTKHFSLNYTFVNIGWIVGPLLGIFLAKISMALTFYISSLSGFISLLLIVKLRFVNNNVGEQEKSHRENISTIKLKPDNLLIIFTIGTLLGSFVFGKFVSCISQILITEFDSFTTQNIISLLISTNATTVILFQYITGVYISKRKQIVGFMIGAIFLVLGLLFFSFAKDNLYVWFLGIIIFSFGEIIFMPLQYRVIDMIAPPNNKAKYFTIQNLEDVGGALNPLITGYILSLYSGAVVYSILMLASFLSLLCFIFGISSFNRKKNV</sequence>
<evidence type="ECO:0000256" key="1">
    <source>
        <dbReference type="ARBA" id="ARBA00004651"/>
    </source>
</evidence>
<protein>
    <submittedName>
        <fullName evidence="9">MFS transporter</fullName>
    </submittedName>
</protein>
<dbReference type="PROSITE" id="PS50850">
    <property type="entry name" value="MFS"/>
    <property type="match status" value="1"/>
</dbReference>
<dbReference type="RefSeq" id="WP_319927699.1">
    <property type="nucleotide sequence ID" value="NZ_VCDP01000109.1"/>
</dbReference>
<evidence type="ECO:0000256" key="6">
    <source>
        <dbReference type="ARBA" id="ARBA00023136"/>
    </source>
</evidence>
<feature type="transmembrane region" description="Helical" evidence="7">
    <location>
        <begin position="169"/>
        <end position="190"/>
    </location>
</feature>
<evidence type="ECO:0000256" key="3">
    <source>
        <dbReference type="ARBA" id="ARBA00022475"/>
    </source>
</evidence>
<feature type="transmembrane region" description="Helical" evidence="7">
    <location>
        <begin position="375"/>
        <end position="396"/>
    </location>
</feature>
<dbReference type="InterPro" id="IPR011701">
    <property type="entry name" value="MFS"/>
</dbReference>
<dbReference type="InterPro" id="IPR020846">
    <property type="entry name" value="MFS_dom"/>
</dbReference>
<dbReference type="PANTHER" id="PTHR23517">
    <property type="entry name" value="RESISTANCE PROTEIN MDTM, PUTATIVE-RELATED-RELATED"/>
    <property type="match status" value="1"/>
</dbReference>
<feature type="transmembrane region" description="Helical" evidence="7">
    <location>
        <begin position="308"/>
        <end position="329"/>
    </location>
</feature>
<keyword evidence="5 7" id="KW-1133">Transmembrane helix</keyword>
<evidence type="ECO:0000313" key="9">
    <source>
        <dbReference type="EMBL" id="MDX8001002.1"/>
    </source>
</evidence>
<evidence type="ECO:0000256" key="2">
    <source>
        <dbReference type="ARBA" id="ARBA00022448"/>
    </source>
</evidence>
<keyword evidence="10" id="KW-1185">Reference proteome</keyword>
<evidence type="ECO:0000256" key="5">
    <source>
        <dbReference type="ARBA" id="ARBA00022989"/>
    </source>
</evidence>
<feature type="transmembrane region" description="Helical" evidence="7">
    <location>
        <begin position="143"/>
        <end position="163"/>
    </location>
</feature>
<feature type="transmembrane region" description="Helical" evidence="7">
    <location>
        <begin position="216"/>
        <end position="242"/>
    </location>
</feature>
<dbReference type="InterPro" id="IPR036259">
    <property type="entry name" value="MFS_trans_sf"/>
</dbReference>
<keyword evidence="6 7" id="KW-0472">Membrane</keyword>
<reference evidence="10" key="1">
    <citation type="journal article" date="2024" name="Toxins">
        <title>Genome Sequence Analysis of Native Xenorhabdus Strains Isolated from Entomopathogenic Nematodes in Argentina.</title>
        <authorList>
            <person name="Palma L."/>
            <person name="Frizzo L."/>
            <person name="Kaiser S."/>
            <person name="Berry C."/>
            <person name="Caballero P."/>
            <person name="Bode H.B."/>
            <person name="Del Valle E.E."/>
        </authorList>
    </citation>
    <scope>NUCLEOTIDE SEQUENCE [LARGE SCALE GENOMIC DNA]</scope>
    <source>
        <strain evidence="10">Reich</strain>
    </source>
</reference>
<feature type="transmembrane region" description="Helical" evidence="7">
    <location>
        <begin position="103"/>
        <end position="123"/>
    </location>
</feature>
<name>A0ABU4SQS4_9GAMM</name>
<keyword evidence="2" id="KW-0813">Transport</keyword>
<dbReference type="Proteomes" id="UP001271640">
    <property type="component" value="Unassembled WGS sequence"/>
</dbReference>
<feature type="transmembrane region" description="Helical" evidence="7">
    <location>
        <begin position="283"/>
        <end position="302"/>
    </location>
</feature>
<feature type="transmembrane region" description="Helical" evidence="7">
    <location>
        <begin position="254"/>
        <end position="276"/>
    </location>
</feature>
<evidence type="ECO:0000259" key="8">
    <source>
        <dbReference type="PROSITE" id="PS50850"/>
    </source>
</evidence>
<feature type="domain" description="Major facilitator superfamily (MFS) profile" evidence="8">
    <location>
        <begin position="15"/>
        <end position="400"/>
    </location>
</feature>
<keyword evidence="3" id="KW-1003">Cell membrane</keyword>
<dbReference type="EMBL" id="VCDP01000109">
    <property type="protein sequence ID" value="MDX8001002.1"/>
    <property type="molecule type" value="Genomic_DNA"/>
</dbReference>
<dbReference type="SUPFAM" id="SSF103473">
    <property type="entry name" value="MFS general substrate transporter"/>
    <property type="match status" value="1"/>
</dbReference>
<evidence type="ECO:0000313" key="10">
    <source>
        <dbReference type="Proteomes" id="UP001271640"/>
    </source>
</evidence>
<accession>A0ABU4SQS4</accession>
<dbReference type="InterPro" id="IPR050171">
    <property type="entry name" value="MFS_Transporters"/>
</dbReference>
<gene>
    <name evidence="9" type="ORF">FE394_17855</name>
</gene>